<dbReference type="Pfam" id="PF13522">
    <property type="entry name" value="GATase_6"/>
    <property type="match status" value="1"/>
</dbReference>
<evidence type="ECO:0000313" key="14">
    <source>
        <dbReference type="Proteomes" id="UP000008229"/>
    </source>
</evidence>
<dbReference type="AlphaFoldDB" id="D3F8I1"/>
<dbReference type="InterPro" id="IPR047084">
    <property type="entry name" value="GFAT_N"/>
</dbReference>
<evidence type="ECO:0000256" key="5">
    <source>
        <dbReference type="ARBA" id="ARBA00022490"/>
    </source>
</evidence>
<evidence type="ECO:0000256" key="3">
    <source>
        <dbReference type="ARBA" id="ARBA00012916"/>
    </source>
</evidence>
<dbReference type="PANTHER" id="PTHR10937">
    <property type="entry name" value="GLUCOSAMINE--FRUCTOSE-6-PHOSPHATE AMINOTRANSFERASE, ISOMERIZING"/>
    <property type="match status" value="1"/>
</dbReference>
<dbReference type="Gene3D" id="3.40.50.10490">
    <property type="entry name" value="Glucose-6-phosphate isomerase like protein, domain 1"/>
    <property type="match status" value="2"/>
</dbReference>
<dbReference type="GO" id="GO:0004360">
    <property type="term" value="F:glutamine-fructose-6-phosphate transaminase (isomerizing) activity"/>
    <property type="evidence" value="ECO:0007669"/>
    <property type="project" value="UniProtKB-UniRule"/>
</dbReference>
<evidence type="ECO:0000313" key="13">
    <source>
        <dbReference type="EMBL" id="ADB50945.1"/>
    </source>
</evidence>
<dbReference type="PROSITE" id="PS51278">
    <property type="entry name" value="GATASE_TYPE_2"/>
    <property type="match status" value="1"/>
</dbReference>
<dbReference type="PANTHER" id="PTHR10937:SF0">
    <property type="entry name" value="GLUTAMINE--FRUCTOSE-6-PHOSPHATE TRANSAMINASE (ISOMERIZING)"/>
    <property type="match status" value="1"/>
</dbReference>
<dbReference type="PROSITE" id="PS51464">
    <property type="entry name" value="SIS"/>
    <property type="match status" value="2"/>
</dbReference>
<dbReference type="InterPro" id="IPR005855">
    <property type="entry name" value="GFAT"/>
</dbReference>
<keyword evidence="5 10" id="KW-0963">Cytoplasm</keyword>
<dbReference type="GO" id="GO:0097367">
    <property type="term" value="F:carbohydrate derivative binding"/>
    <property type="evidence" value="ECO:0007669"/>
    <property type="project" value="InterPro"/>
</dbReference>
<evidence type="ECO:0000256" key="6">
    <source>
        <dbReference type="ARBA" id="ARBA00022576"/>
    </source>
</evidence>
<evidence type="ECO:0000256" key="9">
    <source>
        <dbReference type="ARBA" id="ARBA00022962"/>
    </source>
</evidence>
<protein>
    <recommendedName>
        <fullName evidence="4 10">Glutamine--fructose-6-phosphate aminotransferase [isomerizing]</fullName>
        <ecNumber evidence="3 10">2.6.1.16</ecNumber>
    </recommendedName>
    <alternativeName>
        <fullName evidence="10">D-fructose-6-phosphate amidotransferase</fullName>
    </alternativeName>
    <alternativeName>
        <fullName evidence="10">GFAT</fullName>
    </alternativeName>
    <alternativeName>
        <fullName evidence="10">Glucosamine-6-phosphate synthase</fullName>
    </alternativeName>
    <alternativeName>
        <fullName evidence="10">Hexosephosphate aminotransferase</fullName>
    </alternativeName>
    <alternativeName>
        <fullName evidence="10">L-glutamine--D-fructose-6-phosphate amidotransferase</fullName>
    </alternativeName>
</protein>
<dbReference type="SUPFAM" id="SSF56235">
    <property type="entry name" value="N-terminal nucleophile aminohydrolases (Ntn hydrolases)"/>
    <property type="match status" value="1"/>
</dbReference>
<dbReference type="KEGG" id="cwo:Cwoe_2523"/>
<feature type="domain" description="SIS" evidence="12">
    <location>
        <begin position="304"/>
        <end position="444"/>
    </location>
</feature>
<dbReference type="eggNOG" id="COG0449">
    <property type="taxonomic scope" value="Bacteria"/>
</dbReference>
<dbReference type="GO" id="GO:0006002">
    <property type="term" value="P:fructose 6-phosphate metabolic process"/>
    <property type="evidence" value="ECO:0007669"/>
    <property type="project" value="TreeGrafter"/>
</dbReference>
<evidence type="ECO:0000256" key="8">
    <source>
        <dbReference type="ARBA" id="ARBA00022737"/>
    </source>
</evidence>
<dbReference type="CDD" id="cd05008">
    <property type="entry name" value="SIS_GlmS_GlmD_1"/>
    <property type="match status" value="1"/>
</dbReference>
<dbReference type="FunFam" id="3.40.50.10490:FF:000001">
    <property type="entry name" value="Glutamine--fructose-6-phosphate aminotransferase [isomerizing]"/>
    <property type="match status" value="1"/>
</dbReference>
<keyword evidence="14" id="KW-1185">Reference proteome</keyword>
<keyword evidence="6 10" id="KW-0032">Aminotransferase</keyword>
<comment type="function">
    <text evidence="10">Catalyzes the first step in hexosamine metabolism, converting fructose-6P into glucosamine-6P using glutamine as a nitrogen source.</text>
</comment>
<dbReference type="NCBIfam" id="NF001484">
    <property type="entry name" value="PRK00331.1"/>
    <property type="match status" value="1"/>
</dbReference>
<dbReference type="GO" id="GO:0046349">
    <property type="term" value="P:amino sugar biosynthetic process"/>
    <property type="evidence" value="ECO:0007669"/>
    <property type="project" value="UniProtKB-ARBA"/>
</dbReference>
<accession>D3F8I1</accession>
<dbReference type="EMBL" id="CP001854">
    <property type="protein sequence ID" value="ADB50945.1"/>
    <property type="molecule type" value="Genomic_DNA"/>
</dbReference>
<evidence type="ECO:0000256" key="10">
    <source>
        <dbReference type="HAMAP-Rule" id="MF_00164"/>
    </source>
</evidence>
<gene>
    <name evidence="10" type="primary">glmS</name>
    <name evidence="13" type="ordered locus">Cwoe_2523</name>
</gene>
<dbReference type="RefSeq" id="WP_012933996.1">
    <property type="nucleotide sequence ID" value="NC_013739.1"/>
</dbReference>
<feature type="domain" description="Glutamine amidotransferase type-2" evidence="11">
    <location>
        <begin position="2"/>
        <end position="235"/>
    </location>
</feature>
<dbReference type="FunFam" id="3.40.50.10490:FF:000002">
    <property type="entry name" value="Glutamine--fructose-6-phosphate aminotransferase [isomerizing]"/>
    <property type="match status" value="1"/>
</dbReference>
<dbReference type="CDD" id="cd05009">
    <property type="entry name" value="SIS_GlmS_GlmD_2"/>
    <property type="match status" value="1"/>
</dbReference>
<dbReference type="InterPro" id="IPR001347">
    <property type="entry name" value="SIS_dom"/>
</dbReference>
<evidence type="ECO:0000256" key="7">
    <source>
        <dbReference type="ARBA" id="ARBA00022679"/>
    </source>
</evidence>
<keyword evidence="9" id="KW-0315">Glutamine amidotransferase</keyword>
<comment type="subunit">
    <text evidence="10">Homodimer.</text>
</comment>
<dbReference type="InterPro" id="IPR029055">
    <property type="entry name" value="Ntn_hydrolases_N"/>
</dbReference>
<dbReference type="GO" id="GO:0005975">
    <property type="term" value="P:carbohydrate metabolic process"/>
    <property type="evidence" value="ECO:0007669"/>
    <property type="project" value="UniProtKB-UniRule"/>
</dbReference>
<dbReference type="GO" id="GO:0005829">
    <property type="term" value="C:cytosol"/>
    <property type="evidence" value="ECO:0007669"/>
    <property type="project" value="TreeGrafter"/>
</dbReference>
<dbReference type="EC" id="2.6.1.16" evidence="3 10"/>
<evidence type="ECO:0000259" key="12">
    <source>
        <dbReference type="PROSITE" id="PS51464"/>
    </source>
</evidence>
<dbReference type="HOGENOM" id="CLU_012520_5_2_11"/>
<dbReference type="Pfam" id="PF01380">
    <property type="entry name" value="SIS"/>
    <property type="match status" value="2"/>
</dbReference>
<feature type="active site" description="For Fru-6P isomerization activity" evidence="10">
    <location>
        <position position="624"/>
    </location>
</feature>
<dbReference type="NCBIfam" id="TIGR01135">
    <property type="entry name" value="glmS"/>
    <property type="match status" value="1"/>
</dbReference>
<reference evidence="14" key="2">
    <citation type="submission" date="2010-01" db="EMBL/GenBank/DDBJ databases">
        <title>The complete genome of Conexibacter woesei DSM 14684.</title>
        <authorList>
            <consortium name="US DOE Joint Genome Institute (JGI-PGF)"/>
            <person name="Lucas S."/>
            <person name="Copeland A."/>
            <person name="Lapidus A."/>
            <person name="Glavina del Rio T."/>
            <person name="Dalin E."/>
            <person name="Tice H."/>
            <person name="Bruce D."/>
            <person name="Goodwin L."/>
            <person name="Pitluck S."/>
            <person name="Kyrpides N."/>
            <person name="Mavromatis K."/>
            <person name="Ivanova N."/>
            <person name="Mikhailova N."/>
            <person name="Chertkov O."/>
            <person name="Brettin T."/>
            <person name="Detter J.C."/>
            <person name="Han C."/>
            <person name="Larimer F."/>
            <person name="Land M."/>
            <person name="Hauser L."/>
            <person name="Markowitz V."/>
            <person name="Cheng J.-F."/>
            <person name="Hugenholtz P."/>
            <person name="Woyke T."/>
            <person name="Wu D."/>
            <person name="Pukall R."/>
            <person name="Steenblock K."/>
            <person name="Schneider S."/>
            <person name="Klenk H.-P."/>
            <person name="Eisen J.A."/>
        </authorList>
    </citation>
    <scope>NUCLEOTIDE SEQUENCE [LARGE SCALE GENOMIC DNA]</scope>
    <source>
        <strain evidence="14">DSM 14684 / CIP 108061 / JCM 11494 / NBRC 100937 / ID131577</strain>
    </source>
</reference>
<evidence type="ECO:0000256" key="4">
    <source>
        <dbReference type="ARBA" id="ARBA00016090"/>
    </source>
</evidence>
<feature type="initiator methionine" description="Removed" evidence="10">
    <location>
        <position position="1"/>
    </location>
</feature>
<keyword evidence="8" id="KW-0677">Repeat</keyword>
<dbReference type="GO" id="GO:0006487">
    <property type="term" value="P:protein N-linked glycosylation"/>
    <property type="evidence" value="ECO:0007669"/>
    <property type="project" value="TreeGrafter"/>
</dbReference>
<feature type="active site" description="Nucleophile; for GATase activity" evidence="10">
    <location>
        <position position="2"/>
    </location>
</feature>
<dbReference type="STRING" id="469383.Cwoe_2523"/>
<organism evidence="13 14">
    <name type="scientific">Conexibacter woesei (strain DSM 14684 / CCUG 47730 / CIP 108061 / JCM 11494 / NBRC 100937 / ID131577)</name>
    <dbReference type="NCBI Taxonomy" id="469383"/>
    <lineage>
        <taxon>Bacteria</taxon>
        <taxon>Bacillati</taxon>
        <taxon>Actinomycetota</taxon>
        <taxon>Thermoleophilia</taxon>
        <taxon>Solirubrobacterales</taxon>
        <taxon>Conexibacteraceae</taxon>
        <taxon>Conexibacter</taxon>
    </lineage>
</organism>
<dbReference type="InterPro" id="IPR046348">
    <property type="entry name" value="SIS_dom_sf"/>
</dbReference>
<keyword evidence="7 10" id="KW-0808">Transferase</keyword>
<evidence type="ECO:0000259" key="11">
    <source>
        <dbReference type="PROSITE" id="PS51278"/>
    </source>
</evidence>
<sequence length="629" mass="67245">MCGIVGYVGARPVQGLLLAALERLEYRGYDSAGIATLFADRLDSVRAVGNLQALRSAVARAANGNGAGAGSNGSATAVAVAEPSTGIGHTRWATHGRVCERNAHPHMDEAGRIHIVVNGIVENYLTLKRELTARGCAFASETDAEVIAHVIARHYDGDLPAAVQAAYGELVGHFAFVAMATGEPGVLVGARRECPLVVGRGDGEQFLASAVPAFLEHTRQVQFIENGELVVLRPDGAEFRSAATGEVVEREIVEVDWDAETAEKGGYETFMLKEIHEQPQAIAETIADRTARGVGVDLGDLGAIDDAFLRDVRRIVVVACGTSYHAGLIGRYAIERWARVPVEMDIASEYRYRDPVVGPYDLVVGISQSGETADTLAAMRLARESGATVLAITNVMGSQVTRDADGVLFTRAGLEIGVAATKTFVAQVAAMYLLALRLAELRGTLPAARLRELIAELKRVPGSVAALLERGDDDVQAIARRHYKAEFFLYLGRHIGLPVALEGALKLKEISYIATDAYAAGEMKHGPIALLDDDTPVVCVATDSPVLEKLISNIQEVRVRGAHVIAVATAGNDELQEHADEIVAVPATDWMLAPLLAVIPLQLLAYRVARLRGLDVDQPRNLAKTVTVE</sequence>
<dbReference type="Gene3D" id="3.60.20.10">
    <property type="entry name" value="Glutamine Phosphoribosylpyrophosphate, subunit 1, domain 1"/>
    <property type="match status" value="1"/>
</dbReference>
<dbReference type="FunFam" id="3.60.20.10:FF:000006">
    <property type="entry name" value="Glutamine--fructose-6-phosphate aminotransferase [isomerizing]"/>
    <property type="match status" value="1"/>
</dbReference>
<dbReference type="InterPro" id="IPR035466">
    <property type="entry name" value="GlmS/AgaS_SIS"/>
</dbReference>
<reference evidence="13 14" key="1">
    <citation type="journal article" date="2010" name="Stand. Genomic Sci.">
        <title>Complete genome sequence of Conexibacter woesei type strain (ID131577).</title>
        <authorList>
            <person name="Pukall R."/>
            <person name="Lapidus A."/>
            <person name="Glavina Del Rio T."/>
            <person name="Copeland A."/>
            <person name="Tice H."/>
            <person name="Cheng J.-F."/>
            <person name="Lucas S."/>
            <person name="Chen F."/>
            <person name="Nolan M."/>
            <person name="Bruce D."/>
            <person name="Goodwin L."/>
            <person name="Pitluck S."/>
            <person name="Mavromatis K."/>
            <person name="Ivanova N."/>
            <person name="Ovchinnikova G."/>
            <person name="Pati A."/>
            <person name="Chen A."/>
            <person name="Palaniappan K."/>
            <person name="Land M."/>
            <person name="Hauser L."/>
            <person name="Chang Y.-J."/>
            <person name="Jeffries C.D."/>
            <person name="Chain P."/>
            <person name="Meincke L."/>
            <person name="Sims D."/>
            <person name="Brettin T."/>
            <person name="Detter J.C."/>
            <person name="Rohde M."/>
            <person name="Goeker M."/>
            <person name="Bristow J."/>
            <person name="Eisen J.A."/>
            <person name="Markowitz V."/>
            <person name="Kyrpides N.C."/>
            <person name="Klenk H.-P."/>
            <person name="Hugenholtz P."/>
        </authorList>
    </citation>
    <scope>NUCLEOTIDE SEQUENCE [LARGE SCALE GENOMIC DNA]</scope>
    <source>
        <strain evidence="14">DSM 14684 / CIP 108061 / JCM 11494 / NBRC 100937 / ID131577</strain>
    </source>
</reference>
<dbReference type="InterPro" id="IPR017932">
    <property type="entry name" value="GATase_2_dom"/>
</dbReference>
<dbReference type="HAMAP" id="MF_00164">
    <property type="entry name" value="GlmS"/>
    <property type="match status" value="1"/>
</dbReference>
<feature type="domain" description="SIS" evidence="12">
    <location>
        <begin position="478"/>
        <end position="619"/>
    </location>
</feature>
<dbReference type="InterPro" id="IPR035490">
    <property type="entry name" value="GlmS/FrlB_SIS"/>
</dbReference>
<comment type="catalytic activity">
    <reaction evidence="1 10">
        <text>D-fructose 6-phosphate + L-glutamine = D-glucosamine 6-phosphate + L-glutamate</text>
        <dbReference type="Rhea" id="RHEA:13237"/>
        <dbReference type="ChEBI" id="CHEBI:29985"/>
        <dbReference type="ChEBI" id="CHEBI:58359"/>
        <dbReference type="ChEBI" id="CHEBI:58725"/>
        <dbReference type="ChEBI" id="CHEBI:61527"/>
        <dbReference type="EC" id="2.6.1.16"/>
    </reaction>
</comment>
<name>D3F8I1_CONWI</name>
<evidence type="ECO:0000256" key="1">
    <source>
        <dbReference type="ARBA" id="ARBA00001031"/>
    </source>
</evidence>
<dbReference type="GO" id="GO:0006047">
    <property type="term" value="P:UDP-N-acetylglucosamine metabolic process"/>
    <property type="evidence" value="ECO:0007669"/>
    <property type="project" value="TreeGrafter"/>
</dbReference>
<dbReference type="OrthoDB" id="9761808at2"/>
<dbReference type="SUPFAM" id="SSF53697">
    <property type="entry name" value="SIS domain"/>
    <property type="match status" value="1"/>
</dbReference>
<dbReference type="CDD" id="cd00714">
    <property type="entry name" value="GFAT"/>
    <property type="match status" value="1"/>
</dbReference>
<proteinExistence type="inferred from homology"/>
<evidence type="ECO:0000256" key="2">
    <source>
        <dbReference type="ARBA" id="ARBA00004496"/>
    </source>
</evidence>
<comment type="subcellular location">
    <subcellularLocation>
        <location evidence="2 10">Cytoplasm</location>
    </subcellularLocation>
</comment>
<dbReference type="Proteomes" id="UP000008229">
    <property type="component" value="Chromosome"/>
</dbReference>